<evidence type="ECO:0000256" key="1">
    <source>
        <dbReference type="ARBA" id="ARBA00005417"/>
    </source>
</evidence>
<reference evidence="6" key="1">
    <citation type="submission" date="2018-05" db="EMBL/GenBank/DDBJ databases">
        <authorList>
            <person name="Lanie J.A."/>
            <person name="Ng W.-L."/>
            <person name="Kazmierczak K.M."/>
            <person name="Andrzejewski T.M."/>
            <person name="Davidsen T.M."/>
            <person name="Wayne K.J."/>
            <person name="Tettelin H."/>
            <person name="Glass J.I."/>
            <person name="Rusch D."/>
            <person name="Podicherti R."/>
            <person name="Tsui H.-C.T."/>
            <person name="Winkler M.E."/>
        </authorList>
    </citation>
    <scope>NUCLEOTIDE SEQUENCE</scope>
</reference>
<dbReference type="Gene3D" id="3.40.50.300">
    <property type="entry name" value="P-loop containing nucleotide triphosphate hydrolases"/>
    <property type="match status" value="1"/>
</dbReference>
<organism evidence="6">
    <name type="scientific">marine metagenome</name>
    <dbReference type="NCBI Taxonomy" id="408172"/>
    <lineage>
        <taxon>unclassified sequences</taxon>
        <taxon>metagenomes</taxon>
        <taxon>ecological metagenomes</taxon>
    </lineage>
</organism>
<keyword evidence="3" id="KW-0547">Nucleotide-binding</keyword>
<dbReference type="EMBL" id="UINC01130120">
    <property type="protein sequence ID" value="SVD10988.1"/>
    <property type="molecule type" value="Genomic_DNA"/>
</dbReference>
<dbReference type="AlphaFoldDB" id="A0A382SP90"/>
<dbReference type="InterPro" id="IPR017871">
    <property type="entry name" value="ABC_transporter-like_CS"/>
</dbReference>
<feature type="domain" description="ABC transporter" evidence="5">
    <location>
        <begin position="1"/>
        <end position="195"/>
    </location>
</feature>
<dbReference type="PANTHER" id="PTHR42798">
    <property type="entry name" value="LIPOPROTEIN-RELEASING SYSTEM ATP-BINDING PROTEIN LOLD"/>
    <property type="match status" value="1"/>
</dbReference>
<dbReference type="InterPro" id="IPR017911">
    <property type="entry name" value="MacB-like_ATP-bd"/>
</dbReference>
<evidence type="ECO:0000259" key="5">
    <source>
        <dbReference type="PROSITE" id="PS50893"/>
    </source>
</evidence>
<keyword evidence="4" id="KW-0067">ATP-binding</keyword>
<sequence length="196" mass="21053">LMSIVGPSGSGKSTMLGLLGLLDLPTKGNVKVKGVDATSMNDFQRSRLRGDAIGFVFQQFHLIPHLSALGNVETALLYRGLSPKARKKKAAESLDKLGLGGREDHRPVQLSGGEQQRVAIARAIVTDPLVVLADEPTGALDSENADNIMKVFADLKSPERAVCVVTHDIEIADSTERKISMKDGEIVQDLIQGDKK</sequence>
<evidence type="ECO:0000256" key="4">
    <source>
        <dbReference type="ARBA" id="ARBA00022840"/>
    </source>
</evidence>
<dbReference type="InterPro" id="IPR027417">
    <property type="entry name" value="P-loop_NTPase"/>
</dbReference>
<evidence type="ECO:0000256" key="3">
    <source>
        <dbReference type="ARBA" id="ARBA00022741"/>
    </source>
</evidence>
<name>A0A382SP90_9ZZZZ</name>
<proteinExistence type="inferred from homology"/>
<evidence type="ECO:0000313" key="6">
    <source>
        <dbReference type="EMBL" id="SVD10988.1"/>
    </source>
</evidence>
<dbReference type="SMART" id="SM00382">
    <property type="entry name" value="AAA"/>
    <property type="match status" value="1"/>
</dbReference>
<dbReference type="PANTHER" id="PTHR42798:SF6">
    <property type="entry name" value="CELL DIVISION ATP-BINDING PROTEIN FTSE"/>
    <property type="match status" value="1"/>
</dbReference>
<keyword evidence="2" id="KW-0813">Transport</keyword>
<dbReference type="PROSITE" id="PS50893">
    <property type="entry name" value="ABC_TRANSPORTER_2"/>
    <property type="match status" value="1"/>
</dbReference>
<dbReference type="PROSITE" id="PS00211">
    <property type="entry name" value="ABC_TRANSPORTER_1"/>
    <property type="match status" value="1"/>
</dbReference>
<dbReference type="InterPro" id="IPR003439">
    <property type="entry name" value="ABC_transporter-like_ATP-bd"/>
</dbReference>
<evidence type="ECO:0000256" key="2">
    <source>
        <dbReference type="ARBA" id="ARBA00022448"/>
    </source>
</evidence>
<dbReference type="CDD" id="cd03255">
    <property type="entry name" value="ABC_MJ0796_LolCDE_FtsE"/>
    <property type="match status" value="1"/>
</dbReference>
<gene>
    <name evidence="6" type="ORF">METZ01_LOCUS363842</name>
</gene>
<dbReference type="SUPFAM" id="SSF52540">
    <property type="entry name" value="P-loop containing nucleoside triphosphate hydrolases"/>
    <property type="match status" value="1"/>
</dbReference>
<dbReference type="InterPro" id="IPR003593">
    <property type="entry name" value="AAA+_ATPase"/>
</dbReference>
<dbReference type="GO" id="GO:0016887">
    <property type="term" value="F:ATP hydrolysis activity"/>
    <property type="evidence" value="ECO:0007669"/>
    <property type="project" value="InterPro"/>
</dbReference>
<accession>A0A382SP90</accession>
<dbReference type="Pfam" id="PF00005">
    <property type="entry name" value="ABC_tran"/>
    <property type="match status" value="1"/>
</dbReference>
<comment type="similarity">
    <text evidence="1">Belongs to the ABC transporter superfamily.</text>
</comment>
<feature type="non-terminal residue" evidence="6">
    <location>
        <position position="1"/>
    </location>
</feature>
<dbReference type="GO" id="GO:0005524">
    <property type="term" value="F:ATP binding"/>
    <property type="evidence" value="ECO:0007669"/>
    <property type="project" value="UniProtKB-KW"/>
</dbReference>
<protein>
    <recommendedName>
        <fullName evidence="5">ABC transporter domain-containing protein</fullName>
    </recommendedName>
</protein>